<comment type="caution">
    <text evidence="2">The sequence shown here is derived from an EMBL/GenBank/DDBJ whole genome shotgun (WGS) entry which is preliminary data.</text>
</comment>
<evidence type="ECO:0000313" key="3">
    <source>
        <dbReference type="Proteomes" id="UP001515480"/>
    </source>
</evidence>
<name>A0AB34IDG9_PRYPA</name>
<protein>
    <submittedName>
        <fullName evidence="2">Uncharacterized protein</fullName>
    </submittedName>
</protein>
<organism evidence="2 3">
    <name type="scientific">Prymnesium parvum</name>
    <name type="common">Toxic golden alga</name>
    <dbReference type="NCBI Taxonomy" id="97485"/>
    <lineage>
        <taxon>Eukaryota</taxon>
        <taxon>Haptista</taxon>
        <taxon>Haptophyta</taxon>
        <taxon>Prymnesiophyceae</taxon>
        <taxon>Prymnesiales</taxon>
        <taxon>Prymnesiaceae</taxon>
        <taxon>Prymnesium</taxon>
    </lineage>
</organism>
<dbReference type="AlphaFoldDB" id="A0AB34IDG9"/>
<evidence type="ECO:0000256" key="1">
    <source>
        <dbReference type="SAM" id="MobiDB-lite"/>
    </source>
</evidence>
<dbReference type="Proteomes" id="UP001515480">
    <property type="component" value="Unassembled WGS sequence"/>
</dbReference>
<feature type="region of interest" description="Disordered" evidence="1">
    <location>
        <begin position="1"/>
        <end position="43"/>
    </location>
</feature>
<feature type="compositionally biased region" description="Low complexity" evidence="1">
    <location>
        <begin position="1"/>
        <end position="10"/>
    </location>
</feature>
<gene>
    <name evidence="2" type="ORF">AB1Y20_016269</name>
</gene>
<accession>A0AB34IDG9</accession>
<sequence length="85" mass="8568">MATGAANVPPANAPAAPPARLGASAAATRLTRPAAPPGALDPDEWAVARDCPALTSLRYLGWTAPVAGGPALVPVSESSSRWVRR</sequence>
<reference evidence="2 3" key="1">
    <citation type="journal article" date="2024" name="Science">
        <title>Giant polyketide synthase enzymes in the biosynthesis of giant marine polyether toxins.</title>
        <authorList>
            <person name="Fallon T.R."/>
            <person name="Shende V.V."/>
            <person name="Wierzbicki I.H."/>
            <person name="Pendleton A.L."/>
            <person name="Watervoot N.F."/>
            <person name="Auber R.P."/>
            <person name="Gonzalez D.J."/>
            <person name="Wisecaver J.H."/>
            <person name="Moore B.S."/>
        </authorList>
    </citation>
    <scope>NUCLEOTIDE SEQUENCE [LARGE SCALE GENOMIC DNA]</scope>
    <source>
        <strain evidence="2 3">12B1</strain>
    </source>
</reference>
<evidence type="ECO:0000313" key="2">
    <source>
        <dbReference type="EMBL" id="KAL1496307.1"/>
    </source>
</evidence>
<dbReference type="EMBL" id="JBGBPQ010000029">
    <property type="protein sequence ID" value="KAL1496307.1"/>
    <property type="molecule type" value="Genomic_DNA"/>
</dbReference>
<keyword evidence="3" id="KW-1185">Reference proteome</keyword>
<proteinExistence type="predicted"/>
<feature type="compositionally biased region" description="Low complexity" evidence="1">
    <location>
        <begin position="18"/>
        <end position="40"/>
    </location>
</feature>